<reference evidence="3" key="2">
    <citation type="submission" date="2019-10" db="EMBL/GenBank/DDBJ databases">
        <title>A de novo genome assembly of a pear dwarfing rootstock.</title>
        <authorList>
            <person name="Wang F."/>
            <person name="Wang J."/>
            <person name="Li S."/>
            <person name="Zhang Y."/>
            <person name="Fang M."/>
            <person name="Ma L."/>
            <person name="Zhao Y."/>
            <person name="Jiang S."/>
        </authorList>
    </citation>
    <scope>NUCLEOTIDE SEQUENCE [LARGE SCALE GENOMIC DNA]</scope>
</reference>
<dbReference type="AlphaFoldDB" id="A0A5N5FAW3"/>
<gene>
    <name evidence="2" type="ORF">D8674_010378</name>
</gene>
<accession>A0A5N5FAW3</accession>
<dbReference type="EMBL" id="SMOL01000753">
    <property type="protein sequence ID" value="KAB2600107.1"/>
    <property type="molecule type" value="Genomic_DNA"/>
</dbReference>
<proteinExistence type="predicted"/>
<evidence type="ECO:0000313" key="2">
    <source>
        <dbReference type="EMBL" id="KAB2600107.1"/>
    </source>
</evidence>
<evidence type="ECO:0000313" key="3">
    <source>
        <dbReference type="Proteomes" id="UP000327157"/>
    </source>
</evidence>
<evidence type="ECO:0000256" key="1">
    <source>
        <dbReference type="SAM" id="MobiDB-lite"/>
    </source>
</evidence>
<dbReference type="InterPro" id="IPR008480">
    <property type="entry name" value="DUF761_pln"/>
</dbReference>
<reference evidence="2 3" key="3">
    <citation type="submission" date="2019-11" db="EMBL/GenBank/DDBJ databases">
        <title>A de novo genome assembly of a pear dwarfing rootstock.</title>
        <authorList>
            <person name="Wang F."/>
            <person name="Wang J."/>
            <person name="Li S."/>
            <person name="Zhang Y."/>
            <person name="Fang M."/>
            <person name="Ma L."/>
            <person name="Zhao Y."/>
            <person name="Jiang S."/>
        </authorList>
    </citation>
    <scope>NUCLEOTIDE SEQUENCE [LARGE SCALE GENOMIC DNA]</scope>
    <source>
        <strain evidence="2">S2</strain>
        <tissue evidence="2">Leaf</tissue>
    </source>
</reference>
<keyword evidence="3" id="KW-1185">Reference proteome</keyword>
<name>A0A5N5FAW3_9ROSA</name>
<feature type="region of interest" description="Disordered" evidence="1">
    <location>
        <begin position="60"/>
        <end position="85"/>
    </location>
</feature>
<organism evidence="2 3">
    <name type="scientific">Pyrus ussuriensis x Pyrus communis</name>
    <dbReference type="NCBI Taxonomy" id="2448454"/>
    <lineage>
        <taxon>Eukaryota</taxon>
        <taxon>Viridiplantae</taxon>
        <taxon>Streptophyta</taxon>
        <taxon>Embryophyta</taxon>
        <taxon>Tracheophyta</taxon>
        <taxon>Spermatophyta</taxon>
        <taxon>Magnoliopsida</taxon>
        <taxon>eudicotyledons</taxon>
        <taxon>Gunneridae</taxon>
        <taxon>Pentapetalae</taxon>
        <taxon>rosids</taxon>
        <taxon>fabids</taxon>
        <taxon>Rosales</taxon>
        <taxon>Rosaceae</taxon>
        <taxon>Amygdaloideae</taxon>
        <taxon>Maleae</taxon>
        <taxon>Pyrus</taxon>
    </lineage>
</organism>
<comment type="caution">
    <text evidence="2">The sequence shown here is derived from an EMBL/GenBank/DDBJ whole genome shotgun (WGS) entry which is preliminary data.</text>
</comment>
<protein>
    <submittedName>
        <fullName evidence="2">Uncharacterized protein</fullName>
    </submittedName>
</protein>
<dbReference type="OrthoDB" id="1682876at2759"/>
<reference evidence="2 3" key="1">
    <citation type="submission" date="2019-09" db="EMBL/GenBank/DDBJ databases">
        <authorList>
            <person name="Ou C."/>
        </authorList>
    </citation>
    <scope>NUCLEOTIDE SEQUENCE [LARGE SCALE GENOMIC DNA]</scope>
    <source>
        <strain evidence="2">S2</strain>
        <tissue evidence="2">Leaf</tissue>
    </source>
</reference>
<sequence>MKMDKWSLLSRLRKAVKKVSLLLNLNVSRWRIASVIGRTISGNHRLMSFNDCPGLRAACTDENSSEEDSGSSRGHLQRNISYPSDQDDIDQRAEMFIANFRRQLQVERQISLKLRELLNIGCYHNKQCVAPSLESRLMRLIEIGIGIGYGCCRSGGSTVVKATALCEPEITAHMIRDTLKGIMHLLESLQVKILYRSLPPDFLFAASPLFFQLSERLAALFHYVKVLYQLIIVLDGLEYFFLPVGLENRLLLVM</sequence>
<dbReference type="Proteomes" id="UP000327157">
    <property type="component" value="Chromosome 13"/>
</dbReference>
<dbReference type="Pfam" id="PF05553">
    <property type="entry name" value="DUF761"/>
    <property type="match status" value="1"/>
</dbReference>